<evidence type="ECO:0000313" key="2">
    <source>
        <dbReference type="Proteomes" id="UP000078561"/>
    </source>
</evidence>
<name>A0A163LQ96_ABSGL</name>
<proteinExistence type="predicted"/>
<evidence type="ECO:0000313" key="1">
    <source>
        <dbReference type="EMBL" id="SAL95458.1"/>
    </source>
</evidence>
<dbReference type="EMBL" id="LT550334">
    <property type="protein sequence ID" value="SAL95458.1"/>
    <property type="molecule type" value="Genomic_DNA"/>
</dbReference>
<dbReference type="AlphaFoldDB" id="A0A163LQ96"/>
<keyword evidence="2" id="KW-1185">Reference proteome</keyword>
<dbReference type="Proteomes" id="UP000078561">
    <property type="component" value="Unassembled WGS sequence"/>
</dbReference>
<protein>
    <submittedName>
        <fullName evidence="1">Uncharacterized protein</fullName>
    </submittedName>
</protein>
<dbReference type="InParanoid" id="A0A163LQ96"/>
<gene>
    <name evidence="1" type="primary">ABSGL_00787.1 scaffold 958</name>
</gene>
<sequence length="148" mass="16385">MRSLCYTTSQVKPEQQQWNLGSFAQVSPPETVKSWGWLQCHGHKNEGGEIWPPAAVVGQRGLGRVIGGSVLMSMAGKKSEEEAKNRIEGKKLMLLTSRAGFETTVRRKCSLGAVILVLSGYEMRLDLVASWQLLREGRCHAKKTAVMQ</sequence>
<organism evidence="1">
    <name type="scientific">Absidia glauca</name>
    <name type="common">Pin mould</name>
    <dbReference type="NCBI Taxonomy" id="4829"/>
    <lineage>
        <taxon>Eukaryota</taxon>
        <taxon>Fungi</taxon>
        <taxon>Fungi incertae sedis</taxon>
        <taxon>Mucoromycota</taxon>
        <taxon>Mucoromycotina</taxon>
        <taxon>Mucoromycetes</taxon>
        <taxon>Mucorales</taxon>
        <taxon>Cunninghamellaceae</taxon>
        <taxon>Absidia</taxon>
    </lineage>
</organism>
<reference evidence="1" key="1">
    <citation type="submission" date="2016-04" db="EMBL/GenBank/DDBJ databases">
        <authorList>
            <person name="Evans L.H."/>
            <person name="Alamgir A."/>
            <person name="Owens N."/>
            <person name="Weber N.D."/>
            <person name="Virtaneva K."/>
            <person name="Barbian K."/>
            <person name="Babar A."/>
            <person name="Rosenke K."/>
        </authorList>
    </citation>
    <scope>NUCLEOTIDE SEQUENCE [LARGE SCALE GENOMIC DNA]</scope>
    <source>
        <strain evidence="1">CBS 101.48</strain>
    </source>
</reference>
<accession>A0A163LQ96</accession>